<feature type="region of interest" description="Disordered" evidence="2">
    <location>
        <begin position="96"/>
        <end position="116"/>
    </location>
</feature>
<feature type="coiled-coil region" evidence="1">
    <location>
        <begin position="926"/>
        <end position="953"/>
    </location>
</feature>
<evidence type="ECO:0000313" key="4">
    <source>
        <dbReference type="Proteomes" id="UP000886998"/>
    </source>
</evidence>
<feature type="region of interest" description="Disordered" evidence="2">
    <location>
        <begin position="407"/>
        <end position="454"/>
    </location>
</feature>
<feature type="compositionally biased region" description="Polar residues" evidence="2">
    <location>
        <begin position="50"/>
        <end position="59"/>
    </location>
</feature>
<dbReference type="OrthoDB" id="5917823at2759"/>
<feature type="compositionally biased region" description="Acidic residues" evidence="2">
    <location>
        <begin position="691"/>
        <end position="701"/>
    </location>
</feature>
<dbReference type="EMBL" id="BMAV01005067">
    <property type="protein sequence ID" value="GFY45824.1"/>
    <property type="molecule type" value="Genomic_DNA"/>
</dbReference>
<feature type="compositionally biased region" description="Basic and acidic residues" evidence="2">
    <location>
        <begin position="1254"/>
        <end position="1271"/>
    </location>
</feature>
<feature type="compositionally biased region" description="Polar residues" evidence="2">
    <location>
        <begin position="427"/>
        <end position="440"/>
    </location>
</feature>
<dbReference type="Proteomes" id="UP000886998">
    <property type="component" value="Unassembled WGS sequence"/>
</dbReference>
<feature type="compositionally biased region" description="Polar residues" evidence="2">
    <location>
        <begin position="96"/>
        <end position="114"/>
    </location>
</feature>
<feature type="compositionally biased region" description="Basic residues" evidence="2">
    <location>
        <begin position="1296"/>
        <end position="1307"/>
    </location>
</feature>
<comment type="caution">
    <text evidence="3">The sequence shown here is derived from an EMBL/GenBank/DDBJ whole genome shotgun (WGS) entry which is preliminary data.</text>
</comment>
<reference evidence="3" key="1">
    <citation type="submission" date="2020-08" db="EMBL/GenBank/DDBJ databases">
        <title>Multicomponent nature underlies the extraordinary mechanical properties of spider dragline silk.</title>
        <authorList>
            <person name="Kono N."/>
            <person name="Nakamura H."/>
            <person name="Mori M."/>
            <person name="Yoshida Y."/>
            <person name="Ohtoshi R."/>
            <person name="Malay A.D."/>
            <person name="Moran D.A.P."/>
            <person name="Tomita M."/>
            <person name="Numata K."/>
            <person name="Arakawa K."/>
        </authorList>
    </citation>
    <scope>NUCLEOTIDE SEQUENCE</scope>
</reference>
<evidence type="ECO:0000256" key="2">
    <source>
        <dbReference type="SAM" id="MobiDB-lite"/>
    </source>
</evidence>
<feature type="region of interest" description="Disordered" evidence="2">
    <location>
        <begin position="1033"/>
        <end position="1095"/>
    </location>
</feature>
<feature type="compositionally biased region" description="Polar residues" evidence="2">
    <location>
        <begin position="1331"/>
        <end position="1351"/>
    </location>
</feature>
<feature type="region of interest" description="Disordered" evidence="2">
    <location>
        <begin position="142"/>
        <end position="299"/>
    </location>
</feature>
<feature type="region of interest" description="Disordered" evidence="2">
    <location>
        <begin position="728"/>
        <end position="769"/>
    </location>
</feature>
<feature type="compositionally biased region" description="Basic and acidic residues" evidence="2">
    <location>
        <begin position="1231"/>
        <end position="1244"/>
    </location>
</feature>
<name>A0A8X6X4F0_9ARAC</name>
<feature type="region of interest" description="Disordered" evidence="2">
    <location>
        <begin position="1231"/>
        <end position="1363"/>
    </location>
</feature>
<feature type="compositionally biased region" description="Acidic residues" evidence="2">
    <location>
        <begin position="173"/>
        <end position="183"/>
    </location>
</feature>
<evidence type="ECO:0000256" key="1">
    <source>
        <dbReference type="SAM" id="Coils"/>
    </source>
</evidence>
<organism evidence="3 4">
    <name type="scientific">Trichonephila inaurata madagascariensis</name>
    <dbReference type="NCBI Taxonomy" id="2747483"/>
    <lineage>
        <taxon>Eukaryota</taxon>
        <taxon>Metazoa</taxon>
        <taxon>Ecdysozoa</taxon>
        <taxon>Arthropoda</taxon>
        <taxon>Chelicerata</taxon>
        <taxon>Arachnida</taxon>
        <taxon>Araneae</taxon>
        <taxon>Araneomorphae</taxon>
        <taxon>Entelegynae</taxon>
        <taxon>Araneoidea</taxon>
        <taxon>Nephilidae</taxon>
        <taxon>Trichonephila</taxon>
        <taxon>Trichonephila inaurata</taxon>
    </lineage>
</organism>
<keyword evidence="1" id="KW-0175">Coiled coil</keyword>
<evidence type="ECO:0000313" key="3">
    <source>
        <dbReference type="EMBL" id="GFY45824.1"/>
    </source>
</evidence>
<sequence>MNIEQGSTLVAEMMIMRDSPNWLAFSSSCGGNPDARDMGHSGFLGIKKSMGNSHSQSVSRPVPSLLNGHPKEGRGKKFNISKFASPENRVLPVPSNVSQRLRSTDNGNILQNGGTISGRKAQISSSESEFVQLLQKKCHSLQPTEEKTSFQTMYGHRKSHSDPDIVRMMMSENDNDSEEDDSDIEGRGDPEGNFCKRSIIAVSPSKAKIKSRKKKRAPEPPQSNTLPRTLGRTPSHYKEETQRPNSSYSHYDYNDTPRRPLPPIPAEEMPPPPPPPPPDYNRGNEDIRNSRALSKNYEKNRRTVDKWKFTKQPQEAAVEKYPKQRCKSLDRFEEQRLRESLENRNDRCYRNNSLRRANYVPDGRDGGSAICGVNSNKLAGPALKDAIVEAAKKRFERLERGQECRNSSFKLSMKHPRDISAYKTPARNESSTMDTTSPLNYNPPPPVNQKGSFDQQQNIRYDKYGKDSDRSVTEHSNSHNFTRKPPIYKRTLENWKEYRSECPVRNYERPIQTEHKRHNEGPIDMTFHDPNSRQSRWDSLMHEPITTILPDGTVSISSGSEEEMEIDLQLRPTLPRRPVEISRFSPTDVWKSINLDFFKSHQQRSDVSSDDADDIMEEKICRINRPVAPRRLIQDRSGDSGISPDAGSPMLLNESYDVLLMNNNIMCSTPPGPLLAEEPSAMWVPQHDLADDSECGTDDTPLENRDNSPNLNKISAQAKFSMPNLMFPSRSLPRTDQRNGIEEPISSDKEKIRSKGRRKKSYKNTEGQHFNSLRNLKKALGLRLKPPVDESKGLDPNWSLSRSLPNFINNLNVECNIKAENETPELGILENIRRSNSESKAVHQERMRSKLTAAHSSQNINTEWRRSFPGQSTEGHVIYLPEYRSNTTPPKTRAPVAEDNQINTDSEVVLKKSSSRKKFSYQSTVRQEEKKKLEEKLAREAEARERKRQQEIEWMNKVEEEFRKQRDKEKVDIRHQLRILSLQEKSDSNNASYNKVPKHEITEFADNLSKIKPNVQYGLSEPVNGKVQSFRNGQDLAEDSSKWQQPTGMKKWLKRQNRDYQGMSPTRPEPEGGRSSSDDCKPISNGRISTHDNGYYKNGRSKCIHGNESHCSLCNNTFGSKSYEISRKESQKISSSEDAKLSSIPKSMVSKTVESQKSARDKQHSNSQNIHENGIQENGTALSTDMNGSHFLGDPMEEYEQHTKLCRTNSGRTFESHSYYAIERRKETMPEYDPIRKIDSERQSKGKFFSTSHFQKELKESVRKKARDFEKRTRKYQSCDYDSDDSGSDVREMRHQRPHITRNQKKKSPGESREPSFSRNHPLRNGARVKSQINGHISNGKSPSYLKNPNNRAIMPQQRIPSK</sequence>
<feature type="compositionally biased region" description="Basic and acidic residues" evidence="2">
    <location>
        <begin position="1129"/>
        <end position="1140"/>
    </location>
</feature>
<protein>
    <submittedName>
        <fullName evidence="3">Uncharacterized protein</fullName>
    </submittedName>
</protein>
<feature type="compositionally biased region" description="Basic residues" evidence="2">
    <location>
        <begin position="207"/>
        <end position="216"/>
    </location>
</feature>
<feature type="compositionally biased region" description="Pro residues" evidence="2">
    <location>
        <begin position="259"/>
        <end position="279"/>
    </location>
</feature>
<keyword evidence="4" id="KW-1185">Reference proteome</keyword>
<proteinExistence type="predicted"/>
<feature type="region of interest" description="Disordered" evidence="2">
    <location>
        <begin position="691"/>
        <end position="710"/>
    </location>
</feature>
<feature type="region of interest" description="Disordered" evidence="2">
    <location>
        <begin position="1129"/>
        <end position="1194"/>
    </location>
</feature>
<feature type="compositionally biased region" description="Basic and acidic residues" evidence="2">
    <location>
        <begin position="1068"/>
        <end position="1081"/>
    </location>
</feature>
<feature type="region of interest" description="Disordered" evidence="2">
    <location>
        <begin position="50"/>
        <end position="74"/>
    </location>
</feature>
<gene>
    <name evidence="3" type="primary">NCL1_43715</name>
    <name evidence="3" type="ORF">TNIN_71831</name>
</gene>
<feature type="compositionally biased region" description="Polar residues" evidence="2">
    <location>
        <begin position="1165"/>
        <end position="1187"/>
    </location>
</feature>
<feature type="compositionally biased region" description="Basic and acidic residues" evidence="2">
    <location>
        <begin position="733"/>
        <end position="753"/>
    </location>
</feature>
<accession>A0A8X6X4F0</accession>